<proteinExistence type="predicted"/>
<dbReference type="RefSeq" id="WP_338323665.1">
    <property type="nucleotide sequence ID" value="NZ_JBFAUK010000006.1"/>
</dbReference>
<dbReference type="Proteomes" id="UP001552594">
    <property type="component" value="Unassembled WGS sequence"/>
</dbReference>
<dbReference type="EMBL" id="JBFAUK010000006">
    <property type="protein sequence ID" value="MEV5506835.1"/>
    <property type="molecule type" value="Genomic_DNA"/>
</dbReference>
<accession>A0ABV3JVL1</accession>
<organism evidence="1 2">
    <name type="scientific">Streptomyces orinoci</name>
    <name type="common">Streptoverticillium orinoci</name>
    <dbReference type="NCBI Taxonomy" id="67339"/>
    <lineage>
        <taxon>Bacteria</taxon>
        <taxon>Bacillati</taxon>
        <taxon>Actinomycetota</taxon>
        <taxon>Actinomycetes</taxon>
        <taxon>Kitasatosporales</taxon>
        <taxon>Streptomycetaceae</taxon>
        <taxon>Streptomyces</taxon>
    </lineage>
</organism>
<evidence type="ECO:0000313" key="2">
    <source>
        <dbReference type="Proteomes" id="UP001552594"/>
    </source>
</evidence>
<keyword evidence="2" id="KW-1185">Reference proteome</keyword>
<evidence type="ECO:0000313" key="1">
    <source>
        <dbReference type="EMBL" id="MEV5506835.1"/>
    </source>
</evidence>
<reference evidence="1 2" key="1">
    <citation type="submission" date="2024-06" db="EMBL/GenBank/DDBJ databases">
        <title>The Natural Products Discovery Center: Release of the First 8490 Sequenced Strains for Exploring Actinobacteria Biosynthetic Diversity.</title>
        <authorList>
            <person name="Kalkreuter E."/>
            <person name="Kautsar S.A."/>
            <person name="Yang D."/>
            <person name="Bader C.D."/>
            <person name="Teijaro C.N."/>
            <person name="Fluegel L."/>
            <person name="Davis C.M."/>
            <person name="Simpson J.R."/>
            <person name="Lauterbach L."/>
            <person name="Steele A.D."/>
            <person name="Gui C."/>
            <person name="Meng S."/>
            <person name="Li G."/>
            <person name="Viehrig K."/>
            <person name="Ye F."/>
            <person name="Su P."/>
            <person name="Kiefer A.F."/>
            <person name="Nichols A."/>
            <person name="Cepeda A.J."/>
            <person name="Yan W."/>
            <person name="Fan B."/>
            <person name="Jiang Y."/>
            <person name="Adhikari A."/>
            <person name="Zheng C.-J."/>
            <person name="Schuster L."/>
            <person name="Cowan T.M."/>
            <person name="Smanski M.J."/>
            <person name="Chevrette M.G."/>
            <person name="De Carvalho L.P.S."/>
            <person name="Shen B."/>
        </authorList>
    </citation>
    <scope>NUCLEOTIDE SEQUENCE [LARGE SCALE GENOMIC DNA]</scope>
    <source>
        <strain evidence="1 2">NPDC052347</strain>
    </source>
</reference>
<gene>
    <name evidence="1" type="ORF">AB0L16_10195</name>
</gene>
<comment type="caution">
    <text evidence="1">The sequence shown here is derived from an EMBL/GenBank/DDBJ whole genome shotgun (WGS) entry which is preliminary data.</text>
</comment>
<sequence>MIHTSMMHSAESLEAELERLRRCPDVESAPPVLCEFSVEVAGDPAQYAQRLRSVLSAAVNLGATADFEEDTVPVDEVPDWFTAIGSTDDAQVPEFARSGRDAYTSYTGGNPWELQNWLYRFDSDDDSRGWEWWDITRAGRGKLHVWVDSWGEPSFGCQELRWAAYTAGAVWVEGPVVRGSEAWAGEESLNARP</sequence>
<name>A0ABV3JVL1_STRON</name>
<protein>
    <submittedName>
        <fullName evidence="1">Uncharacterized protein</fullName>
    </submittedName>
</protein>